<keyword evidence="2" id="KW-1185">Reference proteome</keyword>
<accession>A0ACB9CT80</accession>
<protein>
    <submittedName>
        <fullName evidence="1">Uncharacterized protein</fullName>
    </submittedName>
</protein>
<reference evidence="1 2" key="2">
    <citation type="journal article" date="2022" name="Mol. Ecol. Resour.">
        <title>The genomes of chicory, endive, great burdock and yacon provide insights into Asteraceae paleo-polyploidization history and plant inulin production.</title>
        <authorList>
            <person name="Fan W."/>
            <person name="Wang S."/>
            <person name="Wang H."/>
            <person name="Wang A."/>
            <person name="Jiang F."/>
            <person name="Liu H."/>
            <person name="Zhao H."/>
            <person name="Xu D."/>
            <person name="Zhang Y."/>
        </authorList>
    </citation>
    <scope>NUCLEOTIDE SEQUENCE [LARGE SCALE GENOMIC DNA]</scope>
    <source>
        <strain evidence="2">cv. Punajuju</strain>
        <tissue evidence="1">Leaves</tissue>
    </source>
</reference>
<evidence type="ECO:0000313" key="1">
    <source>
        <dbReference type="EMBL" id="KAI3737292.1"/>
    </source>
</evidence>
<gene>
    <name evidence="1" type="ORF">L2E82_27289</name>
</gene>
<reference evidence="2" key="1">
    <citation type="journal article" date="2022" name="Mol. Ecol. Resour.">
        <title>The genomes of chicory, endive, great burdock and yacon provide insights into Asteraceae palaeo-polyploidization history and plant inulin production.</title>
        <authorList>
            <person name="Fan W."/>
            <person name="Wang S."/>
            <person name="Wang H."/>
            <person name="Wang A."/>
            <person name="Jiang F."/>
            <person name="Liu H."/>
            <person name="Zhao H."/>
            <person name="Xu D."/>
            <person name="Zhang Y."/>
        </authorList>
    </citation>
    <scope>NUCLEOTIDE SEQUENCE [LARGE SCALE GENOMIC DNA]</scope>
    <source>
        <strain evidence="2">cv. Punajuju</strain>
    </source>
</reference>
<comment type="caution">
    <text evidence="1">The sequence shown here is derived from an EMBL/GenBank/DDBJ whole genome shotgun (WGS) entry which is preliminary data.</text>
</comment>
<dbReference type="EMBL" id="CM042013">
    <property type="protein sequence ID" value="KAI3737292.1"/>
    <property type="molecule type" value="Genomic_DNA"/>
</dbReference>
<sequence>MSLHDAYQSRICSRQSVESSKSNNFGNDNTVMRFSPHTENELKEMLSCIPHEMRPKFDNWFRTVVKEEIELSHKNQATTSMHGACESESRSLELKFSNNIVSPLLTGDHIKAIGGVPLEVTLVDSRTKEVVKSGHEASGRVEILVLEAQIDGVTGKDVKSESVLVQQMEGSKSSRVGNLWLKLIQGTAILPMVSFARNEKWTKKTKLRLGAKFVNDFNGLQVKEAKTGPFLLKDRRTKAYKKHRIPSLHDDVWRLNKVDRKGCLAKNLKQEGIKTVGNFLVHLFRQPKHLMEIFDRSNHAKSWKITVKHARECPAKLEYCSSFDPKTKVVFNVSGQVSELSLDNQLLSVHILTKAQKEDAKKLVISAFENWGNVKVIPVDHDQIVAKPKTEQTFDNNIFLEGLDLHIDESSLFGNIHPETLPESLRTWFNEIYHGYESILTSDRLQLEADQKNRLCKSWKILFCIVTFKIRSLPENSLDDFRAYKKPRFSY</sequence>
<dbReference type="Proteomes" id="UP001055811">
    <property type="component" value="Linkage Group LG05"/>
</dbReference>
<proteinExistence type="predicted"/>
<name>A0ACB9CT80_CICIN</name>
<evidence type="ECO:0000313" key="2">
    <source>
        <dbReference type="Proteomes" id="UP001055811"/>
    </source>
</evidence>
<organism evidence="1 2">
    <name type="scientific">Cichorium intybus</name>
    <name type="common">Chicory</name>
    <dbReference type="NCBI Taxonomy" id="13427"/>
    <lineage>
        <taxon>Eukaryota</taxon>
        <taxon>Viridiplantae</taxon>
        <taxon>Streptophyta</taxon>
        <taxon>Embryophyta</taxon>
        <taxon>Tracheophyta</taxon>
        <taxon>Spermatophyta</taxon>
        <taxon>Magnoliopsida</taxon>
        <taxon>eudicotyledons</taxon>
        <taxon>Gunneridae</taxon>
        <taxon>Pentapetalae</taxon>
        <taxon>asterids</taxon>
        <taxon>campanulids</taxon>
        <taxon>Asterales</taxon>
        <taxon>Asteraceae</taxon>
        <taxon>Cichorioideae</taxon>
        <taxon>Cichorieae</taxon>
        <taxon>Cichoriinae</taxon>
        <taxon>Cichorium</taxon>
    </lineage>
</organism>